<dbReference type="GO" id="GO:0005762">
    <property type="term" value="C:mitochondrial large ribosomal subunit"/>
    <property type="evidence" value="ECO:0007669"/>
    <property type="project" value="TreeGrafter"/>
</dbReference>
<feature type="transmembrane region" description="Helical" evidence="5">
    <location>
        <begin position="100"/>
        <end position="119"/>
    </location>
</feature>
<keyword evidence="5" id="KW-0812">Transmembrane</keyword>
<dbReference type="FunCoup" id="A0A163MXH7">
    <property type="interactions" value="49"/>
</dbReference>
<dbReference type="PANTHER" id="PTHR13501">
    <property type="entry name" value="CHLOROPLAST 50S RIBOSOMAL PROTEIN L22-RELATED"/>
    <property type="match status" value="1"/>
</dbReference>
<dbReference type="Pfam" id="PF00237">
    <property type="entry name" value="Ribosomal_L22"/>
    <property type="match status" value="1"/>
</dbReference>
<evidence type="ECO:0000256" key="4">
    <source>
        <dbReference type="RuleBase" id="RU004005"/>
    </source>
</evidence>
<sequence length="358" mass="40529">MPDIKLDSTTVSQHGKAALSKNNAAEYDAERLEALGYKQEFKREINQFAVFGFSAVGVLTNWPLNVGLGLLTGGPAAMFCFLGVLLCIPQQLPAILVNMNWASLMISAVVVFSLSFWMVRGRYVYNSPMQTFVKDRTASKTFKALQPFKHTTQPVNLLKALSSASFSSTSATPAEQPQSIRPQVGASSLFENVQVESDNQVEVKQVVEKEYQWSSANFKTSPQKLNMIARQIRNLPVEEAIQQLQYSPKRSAKKILHNLAFARKHAQEQKEMKNLVVAQAWVGKGRFIRRVNPHGRGQFGLMHHKEAHMKFILKEAPKKDNQGIKARRNVRGWKETKKVWTPLVENKPIYNPKPFYNW</sequence>
<dbReference type="AlphaFoldDB" id="A0A163MXH7"/>
<name>A0A163MXH7_ABSGL</name>
<keyword evidence="7" id="KW-1185">Reference proteome</keyword>
<evidence type="ECO:0000313" key="6">
    <source>
        <dbReference type="EMBL" id="SAM09721.1"/>
    </source>
</evidence>
<dbReference type="InterPro" id="IPR036394">
    <property type="entry name" value="Ribosomal_uL22_sf"/>
</dbReference>
<evidence type="ECO:0000313" key="7">
    <source>
        <dbReference type="Proteomes" id="UP000078561"/>
    </source>
</evidence>
<dbReference type="InterPro" id="IPR047867">
    <property type="entry name" value="Ribosomal_uL22_bac/org-type"/>
</dbReference>
<evidence type="ECO:0000256" key="5">
    <source>
        <dbReference type="SAM" id="Phobius"/>
    </source>
</evidence>
<gene>
    <name evidence="6" type="primary">ABSGL_15422.1 scaffold 16614</name>
</gene>
<dbReference type="GO" id="GO:0006412">
    <property type="term" value="P:translation"/>
    <property type="evidence" value="ECO:0007669"/>
    <property type="project" value="InterPro"/>
</dbReference>
<dbReference type="InterPro" id="IPR001063">
    <property type="entry name" value="Ribosomal_uL22"/>
</dbReference>
<dbReference type="SUPFAM" id="SSF54843">
    <property type="entry name" value="Ribosomal protein L22"/>
    <property type="match status" value="1"/>
</dbReference>
<keyword evidence="2 4" id="KW-0689">Ribosomal protein</keyword>
<protein>
    <recommendedName>
        <fullName evidence="8">Ribosomal protein L22</fullName>
    </recommendedName>
</protein>
<keyword evidence="5" id="KW-1133">Transmembrane helix</keyword>
<dbReference type="PANTHER" id="PTHR13501:SF8">
    <property type="entry name" value="LARGE RIBOSOMAL SUBUNIT PROTEIN UL22M"/>
    <property type="match status" value="1"/>
</dbReference>
<dbReference type="Gene3D" id="3.90.470.10">
    <property type="entry name" value="Ribosomal protein L22/L17"/>
    <property type="match status" value="1"/>
</dbReference>
<dbReference type="STRING" id="4829.A0A163MXH7"/>
<keyword evidence="3 4" id="KW-0687">Ribonucleoprotein</keyword>
<keyword evidence="5" id="KW-0472">Membrane</keyword>
<organism evidence="6">
    <name type="scientific">Absidia glauca</name>
    <name type="common">Pin mould</name>
    <dbReference type="NCBI Taxonomy" id="4829"/>
    <lineage>
        <taxon>Eukaryota</taxon>
        <taxon>Fungi</taxon>
        <taxon>Fungi incertae sedis</taxon>
        <taxon>Mucoromycota</taxon>
        <taxon>Mucoromycotina</taxon>
        <taxon>Mucoromycetes</taxon>
        <taxon>Mucorales</taxon>
        <taxon>Cunninghamellaceae</taxon>
        <taxon>Absidia</taxon>
    </lineage>
</organism>
<dbReference type="Proteomes" id="UP000078561">
    <property type="component" value="Unassembled WGS sequence"/>
</dbReference>
<comment type="similarity">
    <text evidence="1 4">Belongs to the universal ribosomal protein uL22 family.</text>
</comment>
<dbReference type="GO" id="GO:0003735">
    <property type="term" value="F:structural constituent of ribosome"/>
    <property type="evidence" value="ECO:0007669"/>
    <property type="project" value="InterPro"/>
</dbReference>
<dbReference type="InParanoid" id="A0A163MXH7"/>
<evidence type="ECO:0008006" key="8">
    <source>
        <dbReference type="Google" id="ProtNLM"/>
    </source>
</evidence>
<dbReference type="EMBL" id="LT555165">
    <property type="protein sequence ID" value="SAM09721.1"/>
    <property type="molecule type" value="Genomic_DNA"/>
</dbReference>
<feature type="transmembrane region" description="Helical" evidence="5">
    <location>
        <begin position="68"/>
        <end position="88"/>
    </location>
</feature>
<evidence type="ECO:0000256" key="3">
    <source>
        <dbReference type="ARBA" id="ARBA00023274"/>
    </source>
</evidence>
<reference evidence="6" key="1">
    <citation type="submission" date="2016-04" db="EMBL/GenBank/DDBJ databases">
        <authorList>
            <person name="Evans L.H."/>
            <person name="Alamgir A."/>
            <person name="Owens N."/>
            <person name="Weber N.D."/>
            <person name="Virtaneva K."/>
            <person name="Barbian K."/>
            <person name="Babar A."/>
            <person name="Rosenke K."/>
        </authorList>
    </citation>
    <scope>NUCLEOTIDE SEQUENCE [LARGE SCALE GENOMIC DNA]</scope>
    <source>
        <strain evidence="6">CBS 101.48</strain>
    </source>
</reference>
<evidence type="ECO:0000256" key="1">
    <source>
        <dbReference type="ARBA" id="ARBA00009451"/>
    </source>
</evidence>
<dbReference type="OrthoDB" id="416470at2759"/>
<proteinExistence type="inferred from homology"/>
<evidence type="ECO:0000256" key="2">
    <source>
        <dbReference type="ARBA" id="ARBA00022980"/>
    </source>
</evidence>
<accession>A0A163MXH7</accession>